<dbReference type="AlphaFoldDB" id="A0A165E018"/>
<gene>
    <name evidence="2" type="ORF">EXIGLDRAFT_841233</name>
</gene>
<name>A0A165E018_EXIGL</name>
<feature type="compositionally biased region" description="Polar residues" evidence="1">
    <location>
        <begin position="135"/>
        <end position="153"/>
    </location>
</feature>
<reference evidence="2 3" key="1">
    <citation type="journal article" date="2016" name="Mol. Biol. Evol.">
        <title>Comparative Genomics of Early-Diverging Mushroom-Forming Fungi Provides Insights into the Origins of Lignocellulose Decay Capabilities.</title>
        <authorList>
            <person name="Nagy L.G."/>
            <person name="Riley R."/>
            <person name="Tritt A."/>
            <person name="Adam C."/>
            <person name="Daum C."/>
            <person name="Floudas D."/>
            <person name="Sun H."/>
            <person name="Yadav J.S."/>
            <person name="Pangilinan J."/>
            <person name="Larsson K.H."/>
            <person name="Matsuura K."/>
            <person name="Barry K."/>
            <person name="Labutti K."/>
            <person name="Kuo R."/>
            <person name="Ohm R.A."/>
            <person name="Bhattacharya S.S."/>
            <person name="Shirouzu T."/>
            <person name="Yoshinaga Y."/>
            <person name="Martin F.M."/>
            <person name="Grigoriev I.V."/>
            <person name="Hibbett D.S."/>
        </authorList>
    </citation>
    <scope>NUCLEOTIDE SEQUENCE [LARGE SCALE GENOMIC DNA]</scope>
    <source>
        <strain evidence="2 3">HHB12029</strain>
    </source>
</reference>
<evidence type="ECO:0000313" key="3">
    <source>
        <dbReference type="Proteomes" id="UP000077266"/>
    </source>
</evidence>
<feature type="compositionally biased region" description="Acidic residues" evidence="1">
    <location>
        <begin position="172"/>
        <end position="184"/>
    </location>
</feature>
<feature type="region of interest" description="Disordered" evidence="1">
    <location>
        <begin position="114"/>
        <end position="215"/>
    </location>
</feature>
<evidence type="ECO:0000256" key="1">
    <source>
        <dbReference type="SAM" id="MobiDB-lite"/>
    </source>
</evidence>
<organism evidence="2 3">
    <name type="scientific">Exidia glandulosa HHB12029</name>
    <dbReference type="NCBI Taxonomy" id="1314781"/>
    <lineage>
        <taxon>Eukaryota</taxon>
        <taxon>Fungi</taxon>
        <taxon>Dikarya</taxon>
        <taxon>Basidiomycota</taxon>
        <taxon>Agaricomycotina</taxon>
        <taxon>Agaricomycetes</taxon>
        <taxon>Auriculariales</taxon>
        <taxon>Exidiaceae</taxon>
        <taxon>Exidia</taxon>
    </lineage>
</organism>
<proteinExistence type="predicted"/>
<keyword evidence="3" id="KW-1185">Reference proteome</keyword>
<dbReference type="Proteomes" id="UP000077266">
    <property type="component" value="Unassembled WGS sequence"/>
</dbReference>
<sequence>MIPSTTLLSGLPRLDMPAAQSANVQVATFPPGAPMPFADKANTSPYLMTTRPMKMHATKRPVLRQRAAASFPSTTTSLLDDARGRTAGQALFLTRPVRAGQVVDGRHILSENIPVTASRLKRSRSDSPPPPPRSQLNSVAFPTSDAEPSSPSSGPERKRGRSGSLSSLQAIGEDEEEDDDEPENYPESQRRRERLLSHSFVAPARTQTQRKSRRQRLYARKFPARSFIPRLDSITEMDVDLEDLAFATDGLPLSDDISLDSVEGVKPVSEVALDVAVVDCAVHTPRRMLKPLRTALHILRRTSVLLL</sequence>
<evidence type="ECO:0000313" key="2">
    <source>
        <dbReference type="EMBL" id="KZV85781.1"/>
    </source>
</evidence>
<dbReference type="InParanoid" id="A0A165E018"/>
<protein>
    <submittedName>
        <fullName evidence="2">Uncharacterized protein</fullName>
    </submittedName>
</protein>
<dbReference type="EMBL" id="KV426177">
    <property type="protein sequence ID" value="KZV85781.1"/>
    <property type="molecule type" value="Genomic_DNA"/>
</dbReference>
<accession>A0A165E018</accession>